<evidence type="ECO:0000256" key="1">
    <source>
        <dbReference type="SAM" id="MobiDB-lite"/>
    </source>
</evidence>
<keyword evidence="3" id="KW-1185">Reference proteome</keyword>
<protein>
    <submittedName>
        <fullName evidence="2">Tetratricopeptide repeat protein</fullName>
    </submittedName>
</protein>
<accession>A0ABY4L6R9</accession>
<dbReference type="RefSeq" id="WP_282574040.1">
    <property type="nucleotide sequence ID" value="NZ_BAABEB010000012.1"/>
</dbReference>
<feature type="region of interest" description="Disordered" evidence="1">
    <location>
        <begin position="79"/>
        <end position="101"/>
    </location>
</feature>
<dbReference type="Gene3D" id="1.25.40.10">
    <property type="entry name" value="Tetratricopeptide repeat domain"/>
    <property type="match status" value="1"/>
</dbReference>
<dbReference type="EMBL" id="CP051627">
    <property type="protein sequence ID" value="UPT23317.1"/>
    <property type="molecule type" value="Genomic_DNA"/>
</dbReference>
<dbReference type="InterPro" id="IPR011990">
    <property type="entry name" value="TPR-like_helical_dom_sf"/>
</dbReference>
<reference evidence="2 3" key="1">
    <citation type="submission" date="2020-04" db="EMBL/GenBank/DDBJ databases">
        <title>Thermobifida alba genome sequencing and assembly.</title>
        <authorList>
            <person name="Luzics S."/>
            <person name="Horvath B."/>
            <person name="Nagy I."/>
            <person name="Toth A."/>
            <person name="Nagy I."/>
            <person name="Kukolya J."/>
        </authorList>
    </citation>
    <scope>NUCLEOTIDE SEQUENCE [LARGE SCALE GENOMIC DNA]</scope>
    <source>
        <strain evidence="2 3">DSM 43795</strain>
    </source>
</reference>
<organism evidence="2 3">
    <name type="scientific">Thermobifida alba</name>
    <name type="common">Thermomonospora alba</name>
    <dbReference type="NCBI Taxonomy" id="53522"/>
    <lineage>
        <taxon>Bacteria</taxon>
        <taxon>Bacillati</taxon>
        <taxon>Actinomycetota</taxon>
        <taxon>Actinomycetes</taxon>
        <taxon>Streptosporangiales</taxon>
        <taxon>Nocardiopsidaceae</taxon>
        <taxon>Thermobifida</taxon>
    </lineage>
</organism>
<name>A0ABY4L6R9_THEAE</name>
<dbReference type="SUPFAM" id="SSF48452">
    <property type="entry name" value="TPR-like"/>
    <property type="match status" value="1"/>
</dbReference>
<gene>
    <name evidence="2" type="ORF">FOF52_03865</name>
</gene>
<evidence type="ECO:0000313" key="2">
    <source>
        <dbReference type="EMBL" id="UPT23317.1"/>
    </source>
</evidence>
<proteinExistence type="predicted"/>
<dbReference type="Proteomes" id="UP000832041">
    <property type="component" value="Chromosome"/>
</dbReference>
<dbReference type="Pfam" id="PF13424">
    <property type="entry name" value="TPR_12"/>
    <property type="match status" value="1"/>
</dbReference>
<sequence>MDLRYELAETLRERGAFQAALEEYREVAAVADRVYGADHPNTLIIRHGLALALLGVGQAAEARNELAAILDIRRSVLGEDHPATRQTERELREATRPDTQR</sequence>
<evidence type="ECO:0000313" key="3">
    <source>
        <dbReference type="Proteomes" id="UP000832041"/>
    </source>
</evidence>